<dbReference type="STRING" id="137733.SAMN05421767_11030"/>
<evidence type="ECO:0000256" key="3">
    <source>
        <dbReference type="ARBA" id="ARBA00022475"/>
    </source>
</evidence>
<dbReference type="Gene3D" id="1.20.1560.10">
    <property type="entry name" value="ABC transporter type 1, transmembrane domain"/>
    <property type="match status" value="1"/>
</dbReference>
<feature type="domain" description="ABC transmembrane type-1" evidence="11">
    <location>
        <begin position="17"/>
        <end position="298"/>
    </location>
</feature>
<keyword evidence="6 12" id="KW-0067">ATP-binding</keyword>
<dbReference type="PANTHER" id="PTHR43394:SF1">
    <property type="entry name" value="ATP-BINDING CASSETTE SUB-FAMILY B MEMBER 10, MITOCHONDRIAL"/>
    <property type="match status" value="1"/>
</dbReference>
<keyword evidence="2" id="KW-0813">Transport</keyword>
<keyword evidence="5" id="KW-0547">Nucleotide-binding</keyword>
<comment type="subcellular location">
    <subcellularLocation>
        <location evidence="1">Cell membrane</location>
        <topology evidence="1">Multi-pass membrane protein</topology>
    </subcellularLocation>
</comment>
<dbReference type="PROSITE" id="PS50893">
    <property type="entry name" value="ABC_TRANSPORTER_2"/>
    <property type="match status" value="1"/>
</dbReference>
<dbReference type="SUPFAM" id="SSF52540">
    <property type="entry name" value="P-loop containing nucleoside triphosphate hydrolases"/>
    <property type="match status" value="1"/>
</dbReference>
<evidence type="ECO:0000256" key="6">
    <source>
        <dbReference type="ARBA" id="ARBA00022840"/>
    </source>
</evidence>
<dbReference type="PANTHER" id="PTHR43394">
    <property type="entry name" value="ATP-DEPENDENT PERMEASE MDL1, MITOCHONDRIAL"/>
    <property type="match status" value="1"/>
</dbReference>
<feature type="transmembrane region" description="Helical" evidence="9">
    <location>
        <begin position="236"/>
        <end position="259"/>
    </location>
</feature>
<keyword evidence="8 9" id="KW-0472">Membrane</keyword>
<evidence type="ECO:0000256" key="8">
    <source>
        <dbReference type="ARBA" id="ARBA00023136"/>
    </source>
</evidence>
<dbReference type="GO" id="GO:0005886">
    <property type="term" value="C:plasma membrane"/>
    <property type="evidence" value="ECO:0007669"/>
    <property type="project" value="UniProtKB-SubCell"/>
</dbReference>
<dbReference type="GO" id="GO:0016887">
    <property type="term" value="F:ATP hydrolysis activity"/>
    <property type="evidence" value="ECO:0007669"/>
    <property type="project" value="InterPro"/>
</dbReference>
<proteinExistence type="predicted"/>
<feature type="domain" description="ABC transporter" evidence="10">
    <location>
        <begin position="333"/>
        <end position="569"/>
    </location>
</feature>
<dbReference type="PROSITE" id="PS00211">
    <property type="entry name" value="ABC_TRANSPORTER_1"/>
    <property type="match status" value="1"/>
</dbReference>
<dbReference type="InterPro" id="IPR027417">
    <property type="entry name" value="P-loop_NTPase"/>
</dbReference>
<keyword evidence="3" id="KW-1003">Cell membrane</keyword>
<dbReference type="FunFam" id="3.40.50.300:FF:000221">
    <property type="entry name" value="Multidrug ABC transporter ATP-binding protein"/>
    <property type="match status" value="1"/>
</dbReference>
<dbReference type="SUPFAM" id="SSF90123">
    <property type="entry name" value="ABC transporter transmembrane region"/>
    <property type="match status" value="1"/>
</dbReference>
<evidence type="ECO:0000256" key="7">
    <source>
        <dbReference type="ARBA" id="ARBA00022989"/>
    </source>
</evidence>
<dbReference type="Gene3D" id="3.40.50.300">
    <property type="entry name" value="P-loop containing nucleotide triphosphate hydrolases"/>
    <property type="match status" value="1"/>
</dbReference>
<dbReference type="OrthoDB" id="9770415at2"/>
<dbReference type="SMART" id="SM00382">
    <property type="entry name" value="AAA"/>
    <property type="match status" value="1"/>
</dbReference>
<evidence type="ECO:0000256" key="5">
    <source>
        <dbReference type="ARBA" id="ARBA00022741"/>
    </source>
</evidence>
<dbReference type="AlphaFoldDB" id="A0A1H9JTL8"/>
<dbReference type="InterPro" id="IPR036640">
    <property type="entry name" value="ABC1_TM_sf"/>
</dbReference>
<evidence type="ECO:0000259" key="10">
    <source>
        <dbReference type="PROSITE" id="PS50893"/>
    </source>
</evidence>
<dbReference type="InterPro" id="IPR003593">
    <property type="entry name" value="AAA+_ATPase"/>
</dbReference>
<accession>A0A1H9JTL8</accession>
<evidence type="ECO:0000256" key="9">
    <source>
        <dbReference type="SAM" id="Phobius"/>
    </source>
</evidence>
<keyword evidence="7 9" id="KW-1133">Transmembrane helix</keyword>
<dbReference type="InterPro" id="IPR003439">
    <property type="entry name" value="ABC_transporter-like_ATP-bd"/>
</dbReference>
<feature type="transmembrane region" description="Helical" evidence="9">
    <location>
        <begin position="53"/>
        <end position="71"/>
    </location>
</feature>
<dbReference type="InterPro" id="IPR017871">
    <property type="entry name" value="ABC_transporter-like_CS"/>
</dbReference>
<dbReference type="EMBL" id="FOGF01000010">
    <property type="protein sequence ID" value="SEQ90137.1"/>
    <property type="molecule type" value="Genomic_DNA"/>
</dbReference>
<keyword evidence="13" id="KW-1185">Reference proteome</keyword>
<feature type="transmembrane region" description="Helical" evidence="9">
    <location>
        <begin position="158"/>
        <end position="179"/>
    </location>
</feature>
<evidence type="ECO:0000313" key="13">
    <source>
        <dbReference type="Proteomes" id="UP000198556"/>
    </source>
</evidence>
<evidence type="ECO:0000256" key="2">
    <source>
        <dbReference type="ARBA" id="ARBA00022448"/>
    </source>
</evidence>
<sequence length="576" mass="64231">MYKQLLPYIKKYKKYPILAFLTMMIEVVCEVTQPLVMLKIIDIGIPNKDSSLIIHQGLVMVLIACVSLTAGTMSARFASIGGTGIAAELRQAEMKKIQQLSFHNIDYFSNSSLITRMTSDITSVQNTAIMTMRLLARAPLLLIFALIFAIRLNMQLSLVFVIAIPILTLSLGLIIAIAFPRFHQLQQAVDRINRTLQENFVGIRVVKSFVREDYEREKFHQENENYKQRALHAMNVVVYNNPVMQLTIYACIIAVMWFGGNMVMTGSMTTGELIGFLSYITQILVSLMMISFIFIMLTITKASLERIFEVMNTEIDVKEPMNPKNHCAVSGSVRFEDVHFSYGKDPEAEVLSDLNFEVGVGEVFGIIGSTGSGKTSLVQLIPRLYDTTEGAVYVGGVNVRDFSFKDLRNNVAMVLQQNTLFSGTIRENLLWGNQFATDEELIQAAKNAQAHDFIMAMPEGYDTKLEQGGGNLSGGQKQRLCIARALVKDPAVLILDDSTSAVDAETDAKIREAFFTDLPNTTVIIIAQRISSIQGADKILVLEDGKMHGLGTHEELLESNELYREIYHTQTEGVEA</sequence>
<dbReference type="Proteomes" id="UP000198556">
    <property type="component" value="Unassembled WGS sequence"/>
</dbReference>
<dbReference type="GO" id="GO:0005524">
    <property type="term" value="F:ATP binding"/>
    <property type="evidence" value="ECO:0007669"/>
    <property type="project" value="UniProtKB-KW"/>
</dbReference>
<reference evidence="12 13" key="1">
    <citation type="submission" date="2016-10" db="EMBL/GenBank/DDBJ databases">
        <authorList>
            <person name="de Groot N.N."/>
        </authorList>
    </citation>
    <scope>NUCLEOTIDE SEQUENCE [LARGE SCALE GENOMIC DNA]</scope>
    <source>
        <strain evidence="12 13">DSM 15827</strain>
    </source>
</reference>
<dbReference type="InterPro" id="IPR039421">
    <property type="entry name" value="Type_1_exporter"/>
</dbReference>
<evidence type="ECO:0000313" key="12">
    <source>
        <dbReference type="EMBL" id="SEQ90137.1"/>
    </source>
</evidence>
<dbReference type="InterPro" id="IPR011527">
    <property type="entry name" value="ABC1_TM_dom"/>
</dbReference>
<protein>
    <submittedName>
        <fullName evidence="12">ATP-binding cassette, subfamily B</fullName>
    </submittedName>
</protein>
<gene>
    <name evidence="12" type="ORF">SAMN05421767_11030</name>
</gene>
<name>A0A1H9JTL8_9LACT</name>
<dbReference type="RefSeq" id="WP_089746342.1">
    <property type="nucleotide sequence ID" value="NZ_FOGF01000010.1"/>
</dbReference>
<organism evidence="12 13">
    <name type="scientific">Granulicatella balaenopterae</name>
    <dbReference type="NCBI Taxonomy" id="137733"/>
    <lineage>
        <taxon>Bacteria</taxon>
        <taxon>Bacillati</taxon>
        <taxon>Bacillota</taxon>
        <taxon>Bacilli</taxon>
        <taxon>Lactobacillales</taxon>
        <taxon>Carnobacteriaceae</taxon>
        <taxon>Granulicatella</taxon>
    </lineage>
</organism>
<dbReference type="Pfam" id="PF00664">
    <property type="entry name" value="ABC_membrane"/>
    <property type="match status" value="1"/>
</dbReference>
<dbReference type="Pfam" id="PF00005">
    <property type="entry name" value="ABC_tran"/>
    <property type="match status" value="1"/>
</dbReference>
<evidence type="ECO:0000256" key="1">
    <source>
        <dbReference type="ARBA" id="ARBA00004651"/>
    </source>
</evidence>
<evidence type="ECO:0000256" key="4">
    <source>
        <dbReference type="ARBA" id="ARBA00022692"/>
    </source>
</evidence>
<evidence type="ECO:0000259" key="11">
    <source>
        <dbReference type="PROSITE" id="PS50929"/>
    </source>
</evidence>
<feature type="transmembrane region" description="Helical" evidence="9">
    <location>
        <begin position="134"/>
        <end position="152"/>
    </location>
</feature>
<dbReference type="PROSITE" id="PS50929">
    <property type="entry name" value="ABC_TM1F"/>
    <property type="match status" value="1"/>
</dbReference>
<dbReference type="CDD" id="cd18548">
    <property type="entry name" value="ABC_6TM_Tm287_like"/>
    <property type="match status" value="1"/>
</dbReference>
<dbReference type="GO" id="GO:0015421">
    <property type="term" value="F:ABC-type oligopeptide transporter activity"/>
    <property type="evidence" value="ECO:0007669"/>
    <property type="project" value="TreeGrafter"/>
</dbReference>
<feature type="transmembrane region" description="Helical" evidence="9">
    <location>
        <begin position="279"/>
        <end position="299"/>
    </location>
</feature>
<keyword evidence="4 9" id="KW-0812">Transmembrane</keyword>